<evidence type="ECO:0000256" key="2">
    <source>
        <dbReference type="ARBA" id="ARBA00004496"/>
    </source>
</evidence>
<dbReference type="InterPro" id="IPR006515">
    <property type="entry name" value="PABP_1234"/>
</dbReference>
<reference evidence="14" key="1">
    <citation type="journal article" date="2005" name="PLoS Biol.">
        <title>The genomes of Oryza sativa: a history of duplications.</title>
        <authorList>
            <person name="Yu J."/>
            <person name="Wang J."/>
            <person name="Lin W."/>
            <person name="Li S."/>
            <person name="Li H."/>
            <person name="Zhou J."/>
            <person name="Ni P."/>
            <person name="Dong W."/>
            <person name="Hu S."/>
            <person name="Zeng C."/>
            <person name="Zhang J."/>
            <person name="Zhang Y."/>
            <person name="Li R."/>
            <person name="Xu Z."/>
            <person name="Li S."/>
            <person name="Li X."/>
            <person name="Zheng H."/>
            <person name="Cong L."/>
            <person name="Lin L."/>
            <person name="Yin J."/>
            <person name="Geng J."/>
            <person name="Li G."/>
            <person name="Shi J."/>
            <person name="Liu J."/>
            <person name="Lv H."/>
            <person name="Li J."/>
            <person name="Wang J."/>
            <person name="Deng Y."/>
            <person name="Ran L."/>
            <person name="Shi X."/>
            <person name="Wang X."/>
            <person name="Wu Q."/>
            <person name="Li C."/>
            <person name="Ren X."/>
            <person name="Wang J."/>
            <person name="Wang X."/>
            <person name="Li D."/>
            <person name="Liu D."/>
            <person name="Zhang X."/>
            <person name="Ji Z."/>
            <person name="Zhao W."/>
            <person name="Sun Y."/>
            <person name="Zhang Z."/>
            <person name="Bao J."/>
            <person name="Han Y."/>
            <person name="Dong L."/>
            <person name="Ji J."/>
            <person name="Chen P."/>
            <person name="Wu S."/>
            <person name="Liu J."/>
            <person name="Xiao Y."/>
            <person name="Bu D."/>
            <person name="Tan J."/>
            <person name="Yang L."/>
            <person name="Ye C."/>
            <person name="Zhang J."/>
            <person name="Xu J."/>
            <person name="Zhou Y."/>
            <person name="Yu Y."/>
            <person name="Zhang B."/>
            <person name="Zhuang S."/>
            <person name="Wei H."/>
            <person name="Liu B."/>
            <person name="Lei M."/>
            <person name="Yu H."/>
            <person name="Li Y."/>
            <person name="Xu H."/>
            <person name="Wei S."/>
            <person name="He X."/>
            <person name="Fang L."/>
            <person name="Zhang Z."/>
            <person name="Zhang Y."/>
            <person name="Huang X."/>
            <person name="Su Z."/>
            <person name="Tong W."/>
            <person name="Li J."/>
            <person name="Tong Z."/>
            <person name="Li S."/>
            <person name="Ye J."/>
            <person name="Wang L."/>
            <person name="Fang L."/>
            <person name="Lei T."/>
            <person name="Chen C."/>
            <person name="Chen H."/>
            <person name="Xu Z."/>
            <person name="Li H."/>
            <person name="Huang H."/>
            <person name="Zhang F."/>
            <person name="Xu H."/>
            <person name="Li N."/>
            <person name="Zhao C."/>
            <person name="Li S."/>
            <person name="Dong L."/>
            <person name="Huang Y."/>
            <person name="Li L."/>
            <person name="Xi Y."/>
            <person name="Qi Q."/>
            <person name="Li W."/>
            <person name="Zhang B."/>
            <person name="Hu W."/>
            <person name="Zhang Y."/>
            <person name="Tian X."/>
            <person name="Jiao Y."/>
            <person name="Liang X."/>
            <person name="Jin J."/>
            <person name="Gao L."/>
            <person name="Zheng W."/>
            <person name="Hao B."/>
            <person name="Liu S."/>
            <person name="Wang W."/>
            <person name="Yuan L."/>
            <person name="Cao M."/>
            <person name="McDermott J."/>
            <person name="Samudrala R."/>
            <person name="Wang J."/>
            <person name="Wong G.K."/>
            <person name="Yang H."/>
        </authorList>
    </citation>
    <scope>NUCLEOTIDE SEQUENCE [LARGE SCALE GENOMIC DNA]</scope>
</reference>
<dbReference type="Pfam" id="PF00658">
    <property type="entry name" value="MLLE"/>
    <property type="match status" value="1"/>
</dbReference>
<comment type="function">
    <text evidence="8">Binds the poly(A) tail of mRNA. Appears to be an important mediator of the multiple roles of the poly(A) tail in mRNA biogenesis, stability and translation.</text>
</comment>
<dbReference type="InterPro" id="IPR002004">
    <property type="entry name" value="PABP_HYD_C"/>
</dbReference>
<keyword evidence="5" id="KW-0677">Repeat</keyword>
<evidence type="ECO:0000256" key="3">
    <source>
        <dbReference type="ARBA" id="ARBA00008557"/>
    </source>
</evidence>
<dbReference type="EMBL" id="CM000143">
    <property type="protein sequence ID" value="EEE65951.1"/>
    <property type="molecule type" value="Genomic_DNA"/>
</dbReference>
<evidence type="ECO:0000256" key="1">
    <source>
        <dbReference type="ARBA" id="ARBA00004123"/>
    </source>
</evidence>
<dbReference type="PROSITE" id="PS51309">
    <property type="entry name" value="PABC"/>
    <property type="match status" value="1"/>
</dbReference>
<dbReference type="SUPFAM" id="SSF54928">
    <property type="entry name" value="RNA-binding domain, RBD"/>
    <property type="match status" value="3"/>
</dbReference>
<dbReference type="GO" id="GO:0003723">
    <property type="term" value="F:RNA binding"/>
    <property type="evidence" value="ECO:0007669"/>
    <property type="project" value="UniProtKB-UniRule"/>
</dbReference>
<dbReference type="CDD" id="cd12379">
    <property type="entry name" value="RRM2_I_PABPs"/>
    <property type="match status" value="1"/>
</dbReference>
<evidence type="ECO:0000259" key="13">
    <source>
        <dbReference type="PROSITE" id="PS51309"/>
    </source>
</evidence>
<dbReference type="SUPFAM" id="SSF63570">
    <property type="entry name" value="PABC (PABP) domain"/>
    <property type="match status" value="1"/>
</dbReference>
<feature type="domain" description="RRM" evidence="12">
    <location>
        <begin position="84"/>
        <end position="163"/>
    </location>
</feature>
<dbReference type="SMART" id="SM00361">
    <property type="entry name" value="RRM_1"/>
    <property type="match status" value="4"/>
</dbReference>
<evidence type="ECO:0000256" key="9">
    <source>
        <dbReference type="PROSITE-ProRule" id="PRU00176"/>
    </source>
</evidence>
<dbReference type="GO" id="GO:0005737">
    <property type="term" value="C:cytoplasm"/>
    <property type="evidence" value="ECO:0007669"/>
    <property type="project" value="UniProtKB-SubCell"/>
</dbReference>
<comment type="subcellular location">
    <subcellularLocation>
        <location evidence="2 10">Cytoplasm</location>
    </subcellularLocation>
    <subcellularLocation>
        <location evidence="1">Nucleus</location>
    </subcellularLocation>
</comment>
<feature type="domain" description="RRM" evidence="12">
    <location>
        <begin position="367"/>
        <end position="444"/>
    </location>
</feature>
<sequence length="710" mass="78342">MAILLSFDQSLAELLGAVAAEEARVASDLRVAAATISRPLPGPASAAAAASQPLAGDPAPEAAAAAEGAGGDQTAPAAAAATGASLYVGDLEASVGEDQLVALFSQVAPVASAYVCRDIAGGRKSLGYGYVNFMSREDATRAMENLNFTVVNGKPIRVMFSNRDPTLRKSGLANVFIKNLEPNIDNKSLYEMFSSFGTILSSKVATDFNGKSKGYGFIQFESESSAKDAINGLNGMLANGQKIFVGLFIRRQEREHTGDANNFTNVYVKNLPKHFSDNDLLNEFSSFGAITSAIVMRDANGLSRCFGFVNFEKSECARNAVKNLNGKSIGDMVLYVARAQKKSERQAELKAKFEHDKNQKFEKLQTVNLYLKNLDDDINDEHLRKLFECFGEVASCKVMLDSHGRSKGCGFVSFATVEDANNAILKMNGKMVGKKPLYVAVAQRKEERKAFLAAHFARVRALATMAPTLGPNIAPHQFNFGHGVPALFPPPPPAGFGFQPNFVPNMMMPYNMQRQPGQRSGPPHGGMPRHLHNPHQMFHQNANQGFRHMPNRRNGVANPAMLHQHHRFSSPMQPMQQAVKHVVPVGELQAPSNNLQTSLASANPEQQREILGDMLFPLVEQLVNEKAYKVTGMLLELDKTEVLNLVESPDTLRDKVAEAMKVLEFEGYRHRRRRRRRFRLRRRRRRRAVLLQRRLSGVGGRMNYHNKMNF</sequence>
<dbReference type="InterPro" id="IPR035979">
    <property type="entry name" value="RBD_domain_sf"/>
</dbReference>
<feature type="domain" description="PABC" evidence="13">
    <location>
        <begin position="591"/>
        <end position="668"/>
    </location>
</feature>
<dbReference type="FunFam" id="3.30.70.330:FF:000003">
    <property type="entry name" value="Polyadenylate-binding protein"/>
    <property type="match status" value="1"/>
</dbReference>
<dbReference type="Gene3D" id="3.30.70.330">
    <property type="match status" value="4"/>
</dbReference>
<evidence type="ECO:0000259" key="12">
    <source>
        <dbReference type="PROSITE" id="PS50102"/>
    </source>
</evidence>
<dbReference type="InterPro" id="IPR045305">
    <property type="entry name" value="RRM2_I_PABPs"/>
</dbReference>
<evidence type="ECO:0000256" key="10">
    <source>
        <dbReference type="RuleBase" id="RU362004"/>
    </source>
</evidence>
<evidence type="ECO:0000313" key="14">
    <source>
        <dbReference type="EMBL" id="EEE65951.1"/>
    </source>
</evidence>
<name>B9FTY9_ORYSJ</name>
<comment type="similarity">
    <text evidence="3 10">Belongs to the polyadenylate-binding protein type-1 family.</text>
</comment>
<dbReference type="InterPro" id="IPR003954">
    <property type="entry name" value="RRM_euk-type"/>
</dbReference>
<dbReference type="PANTHER" id="PTHR24012">
    <property type="entry name" value="RNA BINDING PROTEIN"/>
    <property type="match status" value="1"/>
</dbReference>
<gene>
    <name evidence="14" type="ORF">OsJ_21832</name>
</gene>
<accession>B9FTY9</accession>
<feature type="region of interest" description="Disordered" evidence="11">
    <location>
        <begin position="47"/>
        <end position="70"/>
    </location>
</feature>
<organism evidence="14">
    <name type="scientific">Oryza sativa subsp. japonica</name>
    <name type="common">Rice</name>
    <dbReference type="NCBI Taxonomy" id="39947"/>
    <lineage>
        <taxon>Eukaryota</taxon>
        <taxon>Viridiplantae</taxon>
        <taxon>Streptophyta</taxon>
        <taxon>Embryophyta</taxon>
        <taxon>Tracheophyta</taxon>
        <taxon>Spermatophyta</taxon>
        <taxon>Magnoliopsida</taxon>
        <taxon>Liliopsida</taxon>
        <taxon>Poales</taxon>
        <taxon>Poaceae</taxon>
        <taxon>BOP clade</taxon>
        <taxon>Oryzoideae</taxon>
        <taxon>Oryzeae</taxon>
        <taxon>Oryzinae</taxon>
        <taxon>Oryza</taxon>
        <taxon>Oryza sativa</taxon>
    </lineage>
</organism>
<keyword evidence="7" id="KW-0539">Nucleus</keyword>
<dbReference type="InterPro" id="IPR000504">
    <property type="entry name" value="RRM_dom"/>
</dbReference>
<dbReference type="AlphaFoldDB" id="B9FTY9"/>
<reference evidence="14" key="2">
    <citation type="submission" date="2008-12" db="EMBL/GenBank/DDBJ databases">
        <title>Improved gene annotation of the rice (Oryza sativa) genomes.</title>
        <authorList>
            <person name="Wang J."/>
            <person name="Li R."/>
            <person name="Fan W."/>
            <person name="Huang Q."/>
            <person name="Zhang J."/>
            <person name="Zhou Y."/>
            <person name="Hu Y."/>
            <person name="Zi S."/>
            <person name="Li J."/>
            <person name="Ni P."/>
            <person name="Zheng H."/>
            <person name="Zhang Y."/>
            <person name="Zhao M."/>
            <person name="Hao Q."/>
            <person name="McDermott J."/>
            <person name="Samudrala R."/>
            <person name="Kristiansen K."/>
            <person name="Wong G.K.-S."/>
        </authorList>
    </citation>
    <scope>NUCLEOTIDE SEQUENCE</scope>
</reference>
<evidence type="ECO:0000256" key="5">
    <source>
        <dbReference type="ARBA" id="ARBA00022737"/>
    </source>
</evidence>
<dbReference type="Proteomes" id="UP000007752">
    <property type="component" value="Chromosome 6"/>
</dbReference>
<proteinExistence type="inferred from homology"/>
<feature type="domain" description="RRM" evidence="12">
    <location>
        <begin position="264"/>
        <end position="341"/>
    </location>
</feature>
<feature type="domain" description="RRM" evidence="12">
    <location>
        <begin position="173"/>
        <end position="250"/>
    </location>
</feature>
<evidence type="ECO:0000256" key="11">
    <source>
        <dbReference type="SAM" id="MobiDB-lite"/>
    </source>
</evidence>
<dbReference type="GO" id="GO:0005634">
    <property type="term" value="C:nucleus"/>
    <property type="evidence" value="ECO:0007669"/>
    <property type="project" value="UniProtKB-SubCell"/>
</dbReference>
<protein>
    <recommendedName>
        <fullName evidence="10">Polyadenylate-binding protein</fullName>
        <shortName evidence="10">PABP</shortName>
    </recommendedName>
</protein>
<dbReference type="NCBIfam" id="TIGR01628">
    <property type="entry name" value="PABP-1234"/>
    <property type="match status" value="1"/>
</dbReference>
<evidence type="ECO:0000256" key="8">
    <source>
        <dbReference type="ARBA" id="ARBA00054110"/>
    </source>
</evidence>
<keyword evidence="4 10" id="KW-0963">Cytoplasm</keyword>
<evidence type="ECO:0000256" key="4">
    <source>
        <dbReference type="ARBA" id="ARBA00022490"/>
    </source>
</evidence>
<dbReference type="Pfam" id="PF00076">
    <property type="entry name" value="RRM_1"/>
    <property type="match status" value="4"/>
</dbReference>
<dbReference type="PROSITE" id="PS50102">
    <property type="entry name" value="RRM"/>
    <property type="match status" value="4"/>
</dbReference>
<dbReference type="InterPro" id="IPR012677">
    <property type="entry name" value="Nucleotide-bd_a/b_plait_sf"/>
</dbReference>
<dbReference type="SMART" id="SM00360">
    <property type="entry name" value="RRM"/>
    <property type="match status" value="4"/>
</dbReference>
<evidence type="ECO:0000256" key="6">
    <source>
        <dbReference type="ARBA" id="ARBA00022884"/>
    </source>
</evidence>
<dbReference type="InterPro" id="IPR036053">
    <property type="entry name" value="PABP-dom"/>
</dbReference>
<dbReference type="Gene3D" id="1.10.1900.10">
    <property type="entry name" value="c-terminal domain of poly(a) binding protein"/>
    <property type="match status" value="1"/>
</dbReference>
<dbReference type="SMART" id="SM00517">
    <property type="entry name" value="PolyA"/>
    <property type="match status" value="1"/>
</dbReference>
<evidence type="ECO:0000256" key="7">
    <source>
        <dbReference type="ARBA" id="ARBA00023242"/>
    </source>
</evidence>
<dbReference type="FunFam" id="3.30.70.330:FF:000651">
    <property type="entry name" value="Poly(A) binding protein cytoplasmic 1 like"/>
    <property type="match status" value="1"/>
</dbReference>
<keyword evidence="6 9" id="KW-0694">RNA-binding</keyword>